<proteinExistence type="predicted"/>
<keyword evidence="3" id="KW-1185">Reference proteome</keyword>
<name>B8M4A1_TALSN</name>
<dbReference type="GeneID" id="8109607"/>
<dbReference type="eggNOG" id="ENOG502SP1S">
    <property type="taxonomic scope" value="Eukaryota"/>
</dbReference>
<gene>
    <name evidence="2" type="ORF">TSTA_024250</name>
</gene>
<protein>
    <submittedName>
        <fullName evidence="2">Uncharacterized protein</fullName>
    </submittedName>
</protein>
<feature type="region of interest" description="Disordered" evidence="1">
    <location>
        <begin position="242"/>
        <end position="305"/>
    </location>
</feature>
<dbReference type="HOGENOM" id="CLU_683528_0_0_1"/>
<accession>B8M4A1</accession>
<feature type="compositionally biased region" description="Pro residues" evidence="1">
    <location>
        <begin position="280"/>
        <end position="295"/>
    </location>
</feature>
<evidence type="ECO:0000313" key="2">
    <source>
        <dbReference type="EMBL" id="EED19096.1"/>
    </source>
</evidence>
<dbReference type="EMBL" id="EQ962654">
    <property type="protein sequence ID" value="EED19096.1"/>
    <property type="molecule type" value="Genomic_DNA"/>
</dbReference>
<evidence type="ECO:0000256" key="1">
    <source>
        <dbReference type="SAM" id="MobiDB-lite"/>
    </source>
</evidence>
<reference evidence="3" key="1">
    <citation type="journal article" date="2015" name="Genome Announc.">
        <title>Genome sequence of the AIDS-associated pathogen Penicillium marneffei (ATCC18224) and its near taxonomic relative Talaromyces stipitatus (ATCC10500).</title>
        <authorList>
            <person name="Nierman W.C."/>
            <person name="Fedorova-Abrams N.D."/>
            <person name="Andrianopoulos A."/>
        </authorList>
    </citation>
    <scope>NUCLEOTIDE SEQUENCE [LARGE SCALE GENOMIC DNA]</scope>
    <source>
        <strain evidence="3">ATCC 10500 / CBS 375.48 / QM 6759 / NRRL 1006</strain>
    </source>
</reference>
<dbReference type="RefSeq" id="XP_002479530.1">
    <property type="nucleotide sequence ID" value="XM_002479485.1"/>
</dbReference>
<dbReference type="VEuPathDB" id="FungiDB:TSTA_024250"/>
<dbReference type="OrthoDB" id="5368934at2759"/>
<dbReference type="AlphaFoldDB" id="B8M4A1"/>
<organism evidence="2 3">
    <name type="scientific">Talaromyces stipitatus (strain ATCC 10500 / CBS 375.48 / QM 6759 / NRRL 1006)</name>
    <name type="common">Penicillium stipitatum</name>
    <dbReference type="NCBI Taxonomy" id="441959"/>
    <lineage>
        <taxon>Eukaryota</taxon>
        <taxon>Fungi</taxon>
        <taxon>Dikarya</taxon>
        <taxon>Ascomycota</taxon>
        <taxon>Pezizomycotina</taxon>
        <taxon>Eurotiomycetes</taxon>
        <taxon>Eurotiomycetidae</taxon>
        <taxon>Eurotiales</taxon>
        <taxon>Trichocomaceae</taxon>
        <taxon>Talaromyces</taxon>
        <taxon>Talaromyces sect. Talaromyces</taxon>
    </lineage>
</organism>
<feature type="compositionally biased region" description="Low complexity" evidence="1">
    <location>
        <begin position="251"/>
        <end position="263"/>
    </location>
</feature>
<evidence type="ECO:0000313" key="3">
    <source>
        <dbReference type="Proteomes" id="UP000001745"/>
    </source>
</evidence>
<dbReference type="Proteomes" id="UP000001745">
    <property type="component" value="Unassembled WGS sequence"/>
</dbReference>
<dbReference type="InParanoid" id="B8M4A1"/>
<sequence>MSPIFLGEDFGALLSVSSIRSQKDLWIDLWRHFDPGEKVVPVDGQYLTSLNSFGGLRRLRVTGMLKSYQKQLFQAIWKMEQLEDLQLRMAEEPRVSSQLPWRLIEEGWVPNAEGTHAGLSPGDGKGRIKRQYGNAEYFDNCVIELAKPKLNPDYPEYEAWMSRLLPIVHLTLRGFVVDAIPFCSCFDGQKLRSITFTDCIDAGFCLPYEMNNVQLRVDCSKTARAEPIRQVVPDRELKRITLKEGRKIDESPASSPTQSVSSRSRYHRKPDPSTSIPHRVPLPSPAPAPSSPSSPFPSLMPSGQCLRQPRFSMHFHRRVVSSVIEEDEGEE</sequence>
<dbReference type="PhylomeDB" id="B8M4A1"/>